<evidence type="ECO:0000259" key="2">
    <source>
        <dbReference type="PROSITE" id="PS00745"/>
    </source>
</evidence>
<comment type="similarity">
    <text evidence="1">Belongs to the prokaryotic/mitochondrial release factor family.</text>
</comment>
<sequence>MIYQISSGQGPAECELGVAKFLAYLQKYYKISVLETSQGYYENTYRSVRIQTDADLSQFVGSVQWVCPSPYRIGHKRKNWFLDFSSCAEAETEVFDPKQVLFETFRSSGKGGQNVNKVETGVRVIYLPTGQASVCTKERSQYLNKQKAMVRLQQMVQSENQQKQAVIRNENWERHTSLERGNARAKFEGRYFKRVA</sequence>
<dbReference type="Pfam" id="PF00472">
    <property type="entry name" value="RF-1"/>
    <property type="match status" value="1"/>
</dbReference>
<dbReference type="RefSeq" id="WP_339395504.1">
    <property type="nucleotide sequence ID" value="NZ_JBBFGL010000006.1"/>
</dbReference>
<dbReference type="InterPro" id="IPR045853">
    <property type="entry name" value="Pep_chain_release_fac_I_sf"/>
</dbReference>
<evidence type="ECO:0000313" key="4">
    <source>
        <dbReference type="Proteomes" id="UP001373196"/>
    </source>
</evidence>
<dbReference type="PROSITE" id="PS00745">
    <property type="entry name" value="RF_PROK_I"/>
    <property type="match status" value="1"/>
</dbReference>
<evidence type="ECO:0000256" key="1">
    <source>
        <dbReference type="ARBA" id="ARBA00010835"/>
    </source>
</evidence>
<dbReference type="Proteomes" id="UP001373196">
    <property type="component" value="Unassembled WGS sequence"/>
</dbReference>
<dbReference type="Gene3D" id="3.30.160.20">
    <property type="match status" value="1"/>
</dbReference>
<dbReference type="EMBL" id="JBBFGL010000006">
    <property type="protein sequence ID" value="MEJ5196115.1"/>
    <property type="molecule type" value="Genomic_DNA"/>
</dbReference>
<protein>
    <submittedName>
        <fullName evidence="3">Peptide chain release factor H</fullName>
    </submittedName>
</protein>
<reference evidence="3" key="1">
    <citation type="submission" date="2024-03" db="EMBL/GenBank/DDBJ databases">
        <authorList>
            <person name="Plomp N."/>
            <person name="Harmsen H.J."/>
        </authorList>
    </citation>
    <scope>NUCLEOTIDE SEQUENCE</scope>
    <source>
        <strain evidence="3">HTF-128</strain>
    </source>
</reference>
<accession>A0AB35Y454</accession>
<dbReference type="PANTHER" id="PTHR43804:SF9">
    <property type="entry name" value="PEPTIDE CHAIN RELEASE FACTOR HOMOLOG-RELATED"/>
    <property type="match status" value="1"/>
</dbReference>
<dbReference type="InterPro" id="IPR000352">
    <property type="entry name" value="Pep_chain_release_fac_I"/>
</dbReference>
<gene>
    <name evidence="3" type="primary">prfH</name>
    <name evidence="3" type="ORF">WF834_07975</name>
</gene>
<dbReference type="InterPro" id="IPR017509">
    <property type="entry name" value="PrfH"/>
</dbReference>
<organism evidence="3 4">
    <name type="scientific">Faecalibacterium wellingii</name>
    <dbReference type="NCBI Taxonomy" id="2929491"/>
    <lineage>
        <taxon>Bacteria</taxon>
        <taxon>Bacillati</taxon>
        <taxon>Bacillota</taxon>
        <taxon>Clostridia</taxon>
        <taxon>Eubacteriales</taxon>
        <taxon>Oscillospiraceae</taxon>
        <taxon>Faecalibacterium</taxon>
    </lineage>
</organism>
<dbReference type="NCBIfam" id="TIGR03072">
    <property type="entry name" value="release_prfH"/>
    <property type="match status" value="1"/>
</dbReference>
<dbReference type="PANTHER" id="PTHR43804">
    <property type="entry name" value="LD18447P"/>
    <property type="match status" value="1"/>
</dbReference>
<proteinExistence type="inferred from homology"/>
<evidence type="ECO:0000313" key="3">
    <source>
        <dbReference type="EMBL" id="MEJ5196115.1"/>
    </source>
</evidence>
<dbReference type="SUPFAM" id="SSF75620">
    <property type="entry name" value="Release factor"/>
    <property type="match status" value="1"/>
</dbReference>
<dbReference type="InterPro" id="IPR050057">
    <property type="entry name" value="Prokaryotic/Mito_RF"/>
</dbReference>
<feature type="domain" description="Prokaryotic-type class I peptide chain release factors" evidence="2">
    <location>
        <begin position="106"/>
        <end position="122"/>
    </location>
</feature>
<dbReference type="GO" id="GO:0003747">
    <property type="term" value="F:translation release factor activity"/>
    <property type="evidence" value="ECO:0007669"/>
    <property type="project" value="InterPro"/>
</dbReference>
<comment type="caution">
    <text evidence="3">The sequence shown here is derived from an EMBL/GenBank/DDBJ whole genome shotgun (WGS) entry which is preliminary data.</text>
</comment>
<name>A0AB35Y454_9FIRM</name>
<dbReference type="AlphaFoldDB" id="A0AB35Y454"/>